<dbReference type="EMBL" id="VEVQ02000024">
    <property type="protein sequence ID" value="NHN28105.1"/>
    <property type="molecule type" value="Genomic_DNA"/>
</dbReference>
<feature type="domain" description="LamG-like jellyroll fold" evidence="8">
    <location>
        <begin position="51"/>
        <end position="207"/>
    </location>
</feature>
<evidence type="ECO:0000256" key="1">
    <source>
        <dbReference type="ARBA" id="ARBA00001913"/>
    </source>
</evidence>
<feature type="signal peptide" evidence="6">
    <location>
        <begin position="1"/>
        <end position="20"/>
    </location>
</feature>
<feature type="domain" description="Laminin G" evidence="7">
    <location>
        <begin position="51"/>
        <end position="202"/>
    </location>
</feature>
<dbReference type="Gene3D" id="2.60.120.200">
    <property type="match status" value="1"/>
</dbReference>
<keyword evidence="4" id="KW-0106">Calcium</keyword>
<keyword evidence="10" id="KW-1185">Reference proteome</keyword>
<protein>
    <submittedName>
        <fullName evidence="9">LamG domain-containing protein</fullName>
    </submittedName>
</protein>
<dbReference type="Pfam" id="PF13385">
    <property type="entry name" value="Laminin_G_3"/>
    <property type="match status" value="1"/>
</dbReference>
<keyword evidence="3 6" id="KW-0732">Signal</keyword>
<dbReference type="Gene3D" id="2.60.40.10">
    <property type="entry name" value="Immunoglobulins"/>
    <property type="match status" value="1"/>
</dbReference>
<gene>
    <name evidence="9" type="ORF">FIA58_020700</name>
</gene>
<dbReference type="PANTHER" id="PTHR19277">
    <property type="entry name" value="PENTRAXIN"/>
    <property type="match status" value="1"/>
</dbReference>
<dbReference type="SUPFAM" id="SSF49899">
    <property type="entry name" value="Concanavalin A-like lectins/glucanases"/>
    <property type="match status" value="1"/>
</dbReference>
<proteinExistence type="predicted"/>
<dbReference type="SMART" id="SM00282">
    <property type="entry name" value="LamG"/>
    <property type="match status" value="1"/>
</dbReference>
<name>A0ABX0IXY4_9FLAO</name>
<dbReference type="InterPro" id="IPR051360">
    <property type="entry name" value="Neuronal_Pentraxin_Related"/>
</dbReference>
<accession>A0ABX0IXY4</accession>
<dbReference type="Pfam" id="PF19081">
    <property type="entry name" value="Ig_7"/>
    <property type="match status" value="5"/>
</dbReference>
<comment type="cofactor">
    <cofactor evidence="1">
        <name>Ca(2+)</name>
        <dbReference type="ChEBI" id="CHEBI:29108"/>
    </cofactor>
</comment>
<evidence type="ECO:0000259" key="8">
    <source>
        <dbReference type="SMART" id="SM00560"/>
    </source>
</evidence>
<dbReference type="PANTHER" id="PTHR19277:SF125">
    <property type="entry name" value="B6"/>
    <property type="match status" value="1"/>
</dbReference>
<reference evidence="9 10" key="2">
    <citation type="submission" date="2019-05" db="EMBL/GenBank/DDBJ databases">
        <authorList>
            <person name="Lianzixin W."/>
        </authorList>
    </citation>
    <scope>NUCLEOTIDE SEQUENCE [LARGE SCALE GENOMIC DNA]</scope>
    <source>
        <strain evidence="9 10">EC11</strain>
    </source>
</reference>
<comment type="caution">
    <text evidence="9">The sequence shown here is derived from an EMBL/GenBank/DDBJ whole genome shotgun (WGS) entry which is preliminary data.</text>
</comment>
<sequence>MKQKLYFLLLVILYQFNTFGQTGTHLNFVNRTTTTTQGPDLIEIPYFARPEAFTIEAWVRTTGTDNIPKTIFSWSDNLNGGFRYSSFTINDQYIQFTASNDNTYEGATSSGLTNTSFNVNNGQWHHIAVVKTNATSANIKFYIDGLLIPTFVGSGFTDYISINSNANTTMIGAVEFGTNNGANTDIQQGFTGDMDELRIWNIARTDEEIARTKNCELQGNESGLVSYYKFNQGTAAGNNTSITSATATTGSNGTIYNFIATGATSNFVSGSPLVSGVIMPSPLTGVAITQAYCANSTVANLFPASSSTTKWFTSTSGGSALATTANLSNGTYYVANVNANGCESARVAVAVTINPIPTAPSAATQILCGSATIASLIPAASSAIKWYDAASGGSALATTTTITSGTYYVSETNANGCESIRTAVTVTINTIPTAPTASAQTLCSGKTVADLVTTSGTNIKWYSAATGGTALANTTILTAGNYFASQTVNSCESTTRTSVAVTINPSPAAPSANAQTFLTLATVADLVTTSGTNIKWYSAATGGTPLANSISLTTGNYFASQTVGTCESVRTQVAVTANVSIAVDAGPATATFCTNAISAITAVASTTTTNNFQGNFAPSNWTFSNNNNNGNVNTTSAPGSIILSCIKNNSGNTGNSNYSITKAVPLTVSFNWSCAGFPSSEYPRIIIGNAGGFLQGFSTVGGFNQSGTMTVNVPAGQSLAFDMYSRANYGDGSVTISNLVVTSGATYSWVATNGGSITGASNTASVTPATSGTYTVTATNINGVTATDNVVVTINPVPTAPTASAQTLCGSATIANLIPAASSAIKWYATSSGGSALATTTAITTGTYYVSETINGCESLRTAVTVTINTIPTAPTASAQTFCNFGTVADLVATGSGLKWYAASTGGTALV</sequence>
<evidence type="ECO:0000313" key="9">
    <source>
        <dbReference type="EMBL" id="NHN28105.1"/>
    </source>
</evidence>
<organism evidence="9 10">
    <name type="scientific">Flavobacterium jejuense</name>
    <dbReference type="NCBI Taxonomy" id="1544455"/>
    <lineage>
        <taxon>Bacteria</taxon>
        <taxon>Pseudomonadati</taxon>
        <taxon>Bacteroidota</taxon>
        <taxon>Flavobacteriia</taxon>
        <taxon>Flavobacteriales</taxon>
        <taxon>Flavobacteriaceae</taxon>
        <taxon>Flavobacterium</taxon>
    </lineage>
</organism>
<evidence type="ECO:0000256" key="2">
    <source>
        <dbReference type="ARBA" id="ARBA00022723"/>
    </source>
</evidence>
<dbReference type="InterPro" id="IPR013320">
    <property type="entry name" value="ConA-like_dom_sf"/>
</dbReference>
<dbReference type="InterPro" id="IPR013783">
    <property type="entry name" value="Ig-like_fold"/>
</dbReference>
<keyword evidence="2" id="KW-0479">Metal-binding</keyword>
<dbReference type="InterPro" id="IPR001791">
    <property type="entry name" value="Laminin_G"/>
</dbReference>
<evidence type="ECO:0000256" key="3">
    <source>
        <dbReference type="ARBA" id="ARBA00022729"/>
    </source>
</evidence>
<reference evidence="10" key="1">
    <citation type="submission" date="2019-05" db="EMBL/GenBank/DDBJ databases">
        <title>Flavobacterium profundi sp. nov., isolated from a deep-sea seamount.</title>
        <authorList>
            <person name="Zhang D.-C."/>
        </authorList>
    </citation>
    <scope>NUCLEOTIDE SEQUENCE [LARGE SCALE GENOMIC DNA]</scope>
    <source>
        <strain evidence="10">EC11</strain>
    </source>
</reference>
<evidence type="ECO:0000313" key="10">
    <source>
        <dbReference type="Proteomes" id="UP000817854"/>
    </source>
</evidence>
<dbReference type="SMART" id="SM00560">
    <property type="entry name" value="LamGL"/>
    <property type="match status" value="1"/>
</dbReference>
<evidence type="ECO:0000256" key="6">
    <source>
        <dbReference type="SAM" id="SignalP"/>
    </source>
</evidence>
<evidence type="ECO:0000256" key="5">
    <source>
        <dbReference type="ARBA" id="ARBA00023157"/>
    </source>
</evidence>
<keyword evidence="5" id="KW-1015">Disulfide bond</keyword>
<dbReference type="Proteomes" id="UP000817854">
    <property type="component" value="Unassembled WGS sequence"/>
</dbReference>
<evidence type="ECO:0000256" key="4">
    <source>
        <dbReference type="ARBA" id="ARBA00022837"/>
    </source>
</evidence>
<feature type="non-terminal residue" evidence="9">
    <location>
        <position position="911"/>
    </location>
</feature>
<dbReference type="RefSeq" id="WP_140964606.1">
    <property type="nucleotide sequence ID" value="NZ_VEVQ02000024.1"/>
</dbReference>
<dbReference type="InterPro" id="IPR044023">
    <property type="entry name" value="Ig_7"/>
</dbReference>
<evidence type="ECO:0000259" key="7">
    <source>
        <dbReference type="SMART" id="SM00282"/>
    </source>
</evidence>
<feature type="chain" id="PRO_5045145824" evidence="6">
    <location>
        <begin position="21"/>
        <end position="911"/>
    </location>
</feature>
<dbReference type="CDD" id="cd00110">
    <property type="entry name" value="LamG"/>
    <property type="match status" value="1"/>
</dbReference>
<dbReference type="InterPro" id="IPR006558">
    <property type="entry name" value="LamG-like"/>
</dbReference>
<reference evidence="9 10" key="3">
    <citation type="submission" date="2020-02" db="EMBL/GenBank/DDBJ databases">
        <title>Flavobacterium profundi sp. nov., isolated from a deep-sea seamount.</title>
        <authorList>
            <person name="Zhang D.-C."/>
        </authorList>
    </citation>
    <scope>NUCLEOTIDE SEQUENCE [LARGE SCALE GENOMIC DNA]</scope>
    <source>
        <strain evidence="9 10">EC11</strain>
    </source>
</reference>